<dbReference type="Pfam" id="PF07290">
    <property type="entry name" value="YqiJ_OB"/>
    <property type="match status" value="1"/>
</dbReference>
<accession>A0A3A8EVH5</accession>
<name>A0A3A8EVH5_9GAMM</name>
<dbReference type="InterPro" id="IPR010840">
    <property type="entry name" value="YqiJ_OB"/>
</dbReference>
<dbReference type="OrthoDB" id="7207054at2"/>
<feature type="transmembrane region" description="Helical" evidence="1">
    <location>
        <begin position="12"/>
        <end position="33"/>
    </location>
</feature>
<evidence type="ECO:0000313" key="4">
    <source>
        <dbReference type="EMBL" id="RKG32851.1"/>
    </source>
</evidence>
<feature type="domain" description="Inner membrane protein YqiJ OB-fold" evidence="2">
    <location>
        <begin position="149"/>
        <end position="208"/>
    </location>
</feature>
<dbReference type="AlphaFoldDB" id="A0A3A8EVH5"/>
<proteinExistence type="predicted"/>
<keyword evidence="1" id="KW-1133">Transmembrane helix</keyword>
<reference evidence="4 5" key="1">
    <citation type="submission" date="2018-09" db="EMBL/GenBank/DDBJ databases">
        <title>The draft genome of Acinetobacter spp. strains.</title>
        <authorList>
            <person name="Qin J."/>
            <person name="Feng Y."/>
            <person name="Zong Z."/>
        </authorList>
    </citation>
    <scope>NUCLEOTIDE SEQUENCE [LARGE SCALE GENOMIC DNA]</scope>
    <source>
        <strain evidence="4 5">WCHAc060012</strain>
    </source>
</reference>
<gene>
    <name evidence="4" type="ORF">D7V32_05050</name>
</gene>
<evidence type="ECO:0000259" key="3">
    <source>
        <dbReference type="Pfam" id="PF21001"/>
    </source>
</evidence>
<organism evidence="4 5">
    <name type="scientific">Acinetobacter tianfuensis</name>
    <dbReference type="NCBI Taxonomy" id="2419603"/>
    <lineage>
        <taxon>Bacteria</taxon>
        <taxon>Pseudomonadati</taxon>
        <taxon>Pseudomonadota</taxon>
        <taxon>Gammaproteobacteria</taxon>
        <taxon>Moraxellales</taxon>
        <taxon>Moraxellaceae</taxon>
        <taxon>Acinetobacter</taxon>
    </lineage>
</organism>
<keyword evidence="1" id="KW-0812">Transmembrane</keyword>
<feature type="transmembrane region" description="Helical" evidence="1">
    <location>
        <begin position="106"/>
        <end position="125"/>
    </location>
</feature>
<dbReference type="InterPro" id="IPR048376">
    <property type="entry name" value="YqiJ_N"/>
</dbReference>
<sequence length="212" mass="23641">MWELLTHPSNIAFSISLCLMFLFGILEVLLAVIGGGSQSLVEQFLPEDLEKQSINGAPKKRSLIRKILDWLCLGHVPLFIWLIIFLSAFSFTGLMIQSMMHYFTDMLFNALLITLASFFLCMPLVRLCVQTVARLLPYDNLPILYSDALIGCTAVIVHGEARMNMPAKAKVQDQQGITHYVMVEPDQEVSLSTGSSLVLTQKTKNGFQGTLL</sequence>
<keyword evidence="1" id="KW-0472">Membrane</keyword>
<keyword evidence="5" id="KW-1185">Reference proteome</keyword>
<dbReference type="RefSeq" id="WP_120401833.1">
    <property type="nucleotide sequence ID" value="NZ_RAXV01000007.1"/>
</dbReference>
<protein>
    <submittedName>
        <fullName evidence="4">DUF1449 family protein</fullName>
    </submittedName>
</protein>
<dbReference type="Pfam" id="PF21001">
    <property type="entry name" value="YqiJ_N"/>
    <property type="match status" value="1"/>
</dbReference>
<evidence type="ECO:0000313" key="5">
    <source>
        <dbReference type="Proteomes" id="UP000282388"/>
    </source>
</evidence>
<dbReference type="EMBL" id="RAXV01000007">
    <property type="protein sequence ID" value="RKG32851.1"/>
    <property type="molecule type" value="Genomic_DNA"/>
</dbReference>
<evidence type="ECO:0000256" key="1">
    <source>
        <dbReference type="SAM" id="Phobius"/>
    </source>
</evidence>
<feature type="transmembrane region" description="Helical" evidence="1">
    <location>
        <begin position="70"/>
        <end position="94"/>
    </location>
</feature>
<comment type="caution">
    <text evidence="4">The sequence shown here is derived from an EMBL/GenBank/DDBJ whole genome shotgun (WGS) entry which is preliminary data.</text>
</comment>
<evidence type="ECO:0000259" key="2">
    <source>
        <dbReference type="Pfam" id="PF07290"/>
    </source>
</evidence>
<feature type="domain" description="Inner membrane protein YqiJ N-terminal" evidence="3">
    <location>
        <begin position="10"/>
        <end position="126"/>
    </location>
</feature>
<dbReference type="Proteomes" id="UP000282388">
    <property type="component" value="Unassembled WGS sequence"/>
</dbReference>